<reference evidence="2 3" key="1">
    <citation type="submission" date="2017-06" db="EMBL/GenBank/DDBJ databases">
        <authorList>
            <person name="Kim H.J."/>
            <person name="Triplett B.A."/>
        </authorList>
    </citation>
    <scope>NUCLEOTIDE SEQUENCE [LARGE SCALE GENOMIC DNA]</scope>
    <source>
        <strain evidence="2 3">CGMCC 4.2132</strain>
    </source>
</reference>
<evidence type="ECO:0000256" key="1">
    <source>
        <dbReference type="SAM" id="SignalP"/>
    </source>
</evidence>
<keyword evidence="1" id="KW-0732">Signal</keyword>
<name>A0A239HRH2_9ACTN</name>
<dbReference type="Gene3D" id="2.120.10.30">
    <property type="entry name" value="TolB, C-terminal domain"/>
    <property type="match status" value="1"/>
</dbReference>
<evidence type="ECO:0000313" key="2">
    <source>
        <dbReference type="EMBL" id="SNS82894.1"/>
    </source>
</evidence>
<feature type="chain" id="PRO_5038837524" description="WD40-like Beta Propeller Repeat" evidence="1">
    <location>
        <begin position="30"/>
        <end position="342"/>
    </location>
</feature>
<accession>A0A239HRH2</accession>
<dbReference type="OrthoDB" id="3543621at2"/>
<feature type="signal peptide" evidence="1">
    <location>
        <begin position="1"/>
        <end position="29"/>
    </location>
</feature>
<sequence length="342" mass="36499">MRHPSATAALLATAVIGAAALLPAPVATAQARTGPASVRAAYLPSCPDKKIPDISGPCGHWRLLLRDGRYLTVGDAATSVTDDNGREIDYLSKFDVSADGRVVAYWRARDHRLVVRRVGGPATVLPAGLRPKGFGTLSLQIELSPTGDKLLIDYADRPNRLPTKVVTVATGKVTELPAAADALEFSGDGDEVLATRWETDRITTLYAYPLDGSAPVGGTLPRVVADAYTEALAPDGKTLAWVTRGDPEEKLPSRVRLYDLDSGDSSPAVDLPLRGNEVPNLLRYAPDGTLQVLTVSGKEGTPLVVRELDIDPLGDGLLSGDVRQSDRYSITDHRHEYYAGGE</sequence>
<evidence type="ECO:0000313" key="3">
    <source>
        <dbReference type="Proteomes" id="UP000198282"/>
    </source>
</evidence>
<keyword evidence="3" id="KW-1185">Reference proteome</keyword>
<proteinExistence type="predicted"/>
<dbReference type="RefSeq" id="WP_089208606.1">
    <property type="nucleotide sequence ID" value="NZ_FZOD01000017.1"/>
</dbReference>
<gene>
    <name evidence="2" type="ORF">SAMN05216276_101757</name>
</gene>
<dbReference type="EMBL" id="FZOD01000017">
    <property type="protein sequence ID" value="SNS82894.1"/>
    <property type="molecule type" value="Genomic_DNA"/>
</dbReference>
<evidence type="ECO:0008006" key="4">
    <source>
        <dbReference type="Google" id="ProtNLM"/>
    </source>
</evidence>
<dbReference type="Proteomes" id="UP000198282">
    <property type="component" value="Unassembled WGS sequence"/>
</dbReference>
<dbReference type="SUPFAM" id="SSF82171">
    <property type="entry name" value="DPP6 N-terminal domain-like"/>
    <property type="match status" value="1"/>
</dbReference>
<organism evidence="2 3">
    <name type="scientific">Streptosporangium subroseum</name>
    <dbReference type="NCBI Taxonomy" id="106412"/>
    <lineage>
        <taxon>Bacteria</taxon>
        <taxon>Bacillati</taxon>
        <taxon>Actinomycetota</taxon>
        <taxon>Actinomycetes</taxon>
        <taxon>Streptosporangiales</taxon>
        <taxon>Streptosporangiaceae</taxon>
        <taxon>Streptosporangium</taxon>
    </lineage>
</organism>
<protein>
    <recommendedName>
        <fullName evidence="4">WD40-like Beta Propeller Repeat</fullName>
    </recommendedName>
</protein>
<dbReference type="InterPro" id="IPR011042">
    <property type="entry name" value="6-blade_b-propeller_TolB-like"/>
</dbReference>
<dbReference type="AlphaFoldDB" id="A0A239HRH2"/>